<keyword evidence="2" id="KW-0804">Transcription</keyword>
<dbReference type="Pfam" id="PF04967">
    <property type="entry name" value="HTH_10"/>
    <property type="match status" value="1"/>
</dbReference>
<evidence type="ECO:0000256" key="3">
    <source>
        <dbReference type="SAM" id="MobiDB-lite"/>
    </source>
</evidence>
<sequence length="280" mass="29655">MPNSTSVASISGCVASAMASSTRAAVRSSAMTRSRRYRLKTVLSHMDKTDGAGPAATDTIGGPFSPERQSGSMSADASDPAHRSERPLRVVLDVRVGDACPLTDIDGSIAGIRAQQIDDICECEVVVDDDVVRLTRERGPDCVADIVHRHDCVPTITAVDGATVRIAVYPPDRDRIAALIADLRAAGYDVQTRQIRDLTGSDEEGKPGSLALIDRSRLTDKQRAAVEAALEAGYYDAEKGVTLDALAADLDISKSAVSRRLRAAEATVMRAAFGDADDGE</sequence>
<evidence type="ECO:0000313" key="7">
    <source>
        <dbReference type="Proteomes" id="UP000244727"/>
    </source>
</evidence>
<evidence type="ECO:0000313" key="6">
    <source>
        <dbReference type="EMBL" id="AWB26276.1"/>
    </source>
</evidence>
<dbReference type="PANTHER" id="PTHR34236:SF1">
    <property type="entry name" value="DIMETHYL SULFOXIDE REDUCTASE TRANSCRIPTIONAL ACTIVATOR"/>
    <property type="match status" value="1"/>
</dbReference>
<evidence type="ECO:0000256" key="2">
    <source>
        <dbReference type="ARBA" id="ARBA00023163"/>
    </source>
</evidence>
<keyword evidence="7" id="KW-1185">Reference proteome</keyword>
<dbReference type="Pfam" id="PF24277">
    <property type="entry name" value="DmsR_N"/>
    <property type="match status" value="1"/>
</dbReference>
<keyword evidence="1" id="KW-0805">Transcription regulation</keyword>
<dbReference type="Proteomes" id="UP000244727">
    <property type="component" value="Chromosome"/>
</dbReference>
<feature type="domain" description="HTH bat-type" evidence="4">
    <location>
        <begin position="218"/>
        <end position="270"/>
    </location>
</feature>
<evidence type="ECO:0000256" key="1">
    <source>
        <dbReference type="ARBA" id="ARBA00023015"/>
    </source>
</evidence>
<dbReference type="KEGG" id="harc:HARCEL1_00350"/>
<dbReference type="InterPro" id="IPR056433">
    <property type="entry name" value="DmsR-like_N"/>
</dbReference>
<accession>A0A2R4WXL1</accession>
<feature type="domain" description="DmsR-like N-terminal" evidence="5">
    <location>
        <begin position="128"/>
        <end position="194"/>
    </location>
</feature>
<dbReference type="AlphaFoldDB" id="A0A2R4WXL1"/>
<reference evidence="6 7" key="1">
    <citation type="submission" date="2018-04" db="EMBL/GenBank/DDBJ databases">
        <title>Halococcoides cellulosivorans gen. nov., sp. nov., an extremely halophilic cellulose-utilizing haloarchaeon from hypersaline lakes.</title>
        <authorList>
            <person name="Sorokin D.Y."/>
            <person name="Toshchakov S.V."/>
            <person name="Samarov N.I."/>
            <person name="Korzhenkov A."/>
            <person name="Kublanov I.V."/>
        </authorList>
    </citation>
    <scope>NUCLEOTIDE SEQUENCE [LARGE SCALE GENOMIC DNA]</scope>
    <source>
        <strain evidence="6 7">HArcel1</strain>
    </source>
</reference>
<protein>
    <submittedName>
        <fullName evidence="6">Helix-turn-helix domain-containing protein</fullName>
    </submittedName>
</protein>
<dbReference type="InterPro" id="IPR007050">
    <property type="entry name" value="HTH_bacterioopsin"/>
</dbReference>
<name>A0A2R4WXL1_9EURY</name>
<proteinExistence type="predicted"/>
<evidence type="ECO:0000259" key="5">
    <source>
        <dbReference type="Pfam" id="PF24277"/>
    </source>
</evidence>
<organism evidence="6 7">
    <name type="scientific">Halococcoides cellulosivorans</name>
    <dbReference type="NCBI Taxonomy" id="1679096"/>
    <lineage>
        <taxon>Archaea</taxon>
        <taxon>Methanobacteriati</taxon>
        <taxon>Methanobacteriota</taxon>
        <taxon>Stenosarchaea group</taxon>
        <taxon>Halobacteria</taxon>
        <taxon>Halobacteriales</taxon>
        <taxon>Haloarculaceae</taxon>
        <taxon>Halococcoides</taxon>
    </lineage>
</organism>
<evidence type="ECO:0000259" key="4">
    <source>
        <dbReference type="Pfam" id="PF04967"/>
    </source>
</evidence>
<gene>
    <name evidence="6" type="ORF">HARCEL1_00350</name>
</gene>
<feature type="region of interest" description="Disordered" evidence="3">
    <location>
        <begin position="44"/>
        <end position="84"/>
    </location>
</feature>
<dbReference type="EMBL" id="CP028858">
    <property type="protein sequence ID" value="AWB26276.1"/>
    <property type="molecule type" value="Genomic_DNA"/>
</dbReference>
<dbReference type="PANTHER" id="PTHR34236">
    <property type="entry name" value="DIMETHYL SULFOXIDE REDUCTASE TRANSCRIPTIONAL ACTIVATOR"/>
    <property type="match status" value="1"/>
</dbReference>